<proteinExistence type="predicted"/>
<accession>A0ACB9GNM2</accession>
<organism evidence="1 2">
    <name type="scientific">Smallanthus sonchifolius</name>
    <dbReference type="NCBI Taxonomy" id="185202"/>
    <lineage>
        <taxon>Eukaryota</taxon>
        <taxon>Viridiplantae</taxon>
        <taxon>Streptophyta</taxon>
        <taxon>Embryophyta</taxon>
        <taxon>Tracheophyta</taxon>
        <taxon>Spermatophyta</taxon>
        <taxon>Magnoliopsida</taxon>
        <taxon>eudicotyledons</taxon>
        <taxon>Gunneridae</taxon>
        <taxon>Pentapetalae</taxon>
        <taxon>asterids</taxon>
        <taxon>campanulids</taxon>
        <taxon>Asterales</taxon>
        <taxon>Asteraceae</taxon>
        <taxon>Asteroideae</taxon>
        <taxon>Heliantheae alliance</taxon>
        <taxon>Millerieae</taxon>
        <taxon>Smallanthus</taxon>
    </lineage>
</organism>
<gene>
    <name evidence="1" type="ORF">L1987_43888</name>
</gene>
<dbReference type="Proteomes" id="UP001056120">
    <property type="component" value="Linkage Group LG14"/>
</dbReference>
<keyword evidence="2" id="KW-1185">Reference proteome</keyword>
<protein>
    <submittedName>
        <fullName evidence="1">Uncharacterized protein</fullName>
    </submittedName>
</protein>
<evidence type="ECO:0000313" key="1">
    <source>
        <dbReference type="EMBL" id="KAI3784783.1"/>
    </source>
</evidence>
<name>A0ACB9GNM2_9ASTR</name>
<sequence length="227" mass="25794">MNAIGRKLILSNNAIVRGFSKTAEHKRLVALKKLKIYTPQQRILVIGEKNFEFSEILTKLIGPTNLVLTTPYSLCGSVGGRNTESTTDNSEELTADQVEAETKGNMLGLVKPQNVSLNPRIRGEDYDRNFDMVIYVNPHLLDKHLNLKNQNEETIQKHKAMMDMFLNYDCDLIFPKYKGGEGQIFVKSSGPYSKWGLPDLAKENKMEYEEQQFLWGGRKLFSGKAFV</sequence>
<comment type="caution">
    <text evidence="1">The sequence shown here is derived from an EMBL/GenBank/DDBJ whole genome shotgun (WGS) entry which is preliminary data.</text>
</comment>
<dbReference type="EMBL" id="CM042031">
    <property type="protein sequence ID" value="KAI3784783.1"/>
    <property type="molecule type" value="Genomic_DNA"/>
</dbReference>
<reference evidence="1 2" key="2">
    <citation type="journal article" date="2022" name="Mol. Ecol. Resour.">
        <title>The genomes of chicory, endive, great burdock and yacon provide insights into Asteraceae paleo-polyploidization history and plant inulin production.</title>
        <authorList>
            <person name="Fan W."/>
            <person name="Wang S."/>
            <person name="Wang H."/>
            <person name="Wang A."/>
            <person name="Jiang F."/>
            <person name="Liu H."/>
            <person name="Zhao H."/>
            <person name="Xu D."/>
            <person name="Zhang Y."/>
        </authorList>
    </citation>
    <scope>NUCLEOTIDE SEQUENCE [LARGE SCALE GENOMIC DNA]</scope>
    <source>
        <strain evidence="2">cv. Yunnan</strain>
        <tissue evidence="1">Leaves</tissue>
    </source>
</reference>
<reference evidence="2" key="1">
    <citation type="journal article" date="2022" name="Mol. Ecol. Resour.">
        <title>The genomes of chicory, endive, great burdock and yacon provide insights into Asteraceae palaeo-polyploidization history and plant inulin production.</title>
        <authorList>
            <person name="Fan W."/>
            <person name="Wang S."/>
            <person name="Wang H."/>
            <person name="Wang A."/>
            <person name="Jiang F."/>
            <person name="Liu H."/>
            <person name="Zhao H."/>
            <person name="Xu D."/>
            <person name="Zhang Y."/>
        </authorList>
    </citation>
    <scope>NUCLEOTIDE SEQUENCE [LARGE SCALE GENOMIC DNA]</scope>
    <source>
        <strain evidence="2">cv. Yunnan</strain>
    </source>
</reference>
<evidence type="ECO:0000313" key="2">
    <source>
        <dbReference type="Proteomes" id="UP001056120"/>
    </source>
</evidence>